<feature type="transmembrane region" description="Helical" evidence="6">
    <location>
        <begin position="52"/>
        <end position="72"/>
    </location>
</feature>
<feature type="transmembrane region" description="Helical" evidence="6">
    <location>
        <begin position="385"/>
        <end position="406"/>
    </location>
</feature>
<feature type="transmembrane region" description="Helical" evidence="6">
    <location>
        <begin position="341"/>
        <end position="359"/>
    </location>
</feature>
<evidence type="ECO:0000313" key="8">
    <source>
        <dbReference type="Proteomes" id="UP000316726"/>
    </source>
</evidence>
<evidence type="ECO:0000256" key="5">
    <source>
        <dbReference type="ARBA" id="ARBA00023136"/>
    </source>
</evidence>
<dbReference type="EMBL" id="CP031037">
    <property type="protein sequence ID" value="QDZ20949.1"/>
    <property type="molecule type" value="Genomic_DNA"/>
</dbReference>
<name>A0A5B8MKN7_9CHLO</name>
<dbReference type="Proteomes" id="UP000316726">
    <property type="component" value="Chromosome 4"/>
</dbReference>
<evidence type="ECO:0000256" key="3">
    <source>
        <dbReference type="ARBA" id="ARBA00022692"/>
    </source>
</evidence>
<reference evidence="7 8" key="1">
    <citation type="submission" date="2018-07" db="EMBL/GenBank/DDBJ databases">
        <title>The complete nuclear genome of the prasinophyte Chloropicon primus (CCMP1205).</title>
        <authorList>
            <person name="Pombert J.-F."/>
            <person name="Otis C."/>
            <person name="Turmel M."/>
            <person name="Lemieux C."/>
        </authorList>
    </citation>
    <scope>NUCLEOTIDE SEQUENCE [LARGE SCALE GENOMIC DNA]</scope>
    <source>
        <strain evidence="7 8">CCMP1205</strain>
    </source>
</reference>
<accession>A0A5B8MKN7</accession>
<evidence type="ECO:0000256" key="6">
    <source>
        <dbReference type="RuleBase" id="RU004914"/>
    </source>
</evidence>
<feature type="transmembrane region" description="Helical" evidence="6">
    <location>
        <begin position="137"/>
        <end position="159"/>
    </location>
</feature>
<comment type="subcellular location">
    <subcellularLocation>
        <location evidence="1">Membrane</location>
        <topology evidence="1">Multi-pass membrane protein</topology>
    </subcellularLocation>
</comment>
<feature type="transmembrane region" description="Helical" evidence="6">
    <location>
        <begin position="197"/>
        <end position="218"/>
    </location>
</feature>
<dbReference type="AlphaFoldDB" id="A0A5B8MKN7"/>
<proteinExistence type="inferred from homology"/>
<dbReference type="Pfam" id="PF01554">
    <property type="entry name" value="MatE"/>
    <property type="match status" value="2"/>
</dbReference>
<sequence>MEEALVLLKEREVTWRRILVEGGKAVLLQVAAPLALLVETVVLGSVSYDALSLYSLVCSVTNLAGVVFNFLSDGVSAKVSKSVGRGDPGKTKANVFYALSFAGALGLTCAAVLAVLFEPILSAAGMSNAHAREKVKSFYMVKALTVPFVQITVASTGILSGYQRMALAASLNIFRCILSVIGTFLALVTMSGGLFELGMAGLISYAVSSCLGFVMVCASRPPGPAFRDWSVFRASDPSELESPLIEQGSEDNFWSFVKDGSSMLLRSLALQSSFFVAAIVAARLPDPEALAAYGIVVQLWMLTSYLTDGFANVGTMLGGRLYGESWGLVSRLLFQRMTERLLFIGCLVGLLFSVLLLALEDEIISVFTMKSSESKAKVIGQLRKVWSLIAVVQPINSLVFVLDGLIYALQKFDYVRNLMVFAFAVVYSPLLISFQVTGFFDAASGLVFIWLAKSAMNFVRLLGLVRGVASGLQCSG</sequence>
<evidence type="ECO:0000256" key="4">
    <source>
        <dbReference type="ARBA" id="ARBA00022989"/>
    </source>
</evidence>
<dbReference type="GO" id="GO:0042910">
    <property type="term" value="F:xenobiotic transmembrane transporter activity"/>
    <property type="evidence" value="ECO:0007669"/>
    <property type="project" value="InterPro"/>
</dbReference>
<dbReference type="STRING" id="1764295.A0A5B8MKN7"/>
<comment type="caution">
    <text evidence="6">Lacks conserved residue(s) required for the propagation of feature annotation.</text>
</comment>
<dbReference type="InterPro" id="IPR002528">
    <property type="entry name" value="MATE_fam"/>
</dbReference>
<keyword evidence="8" id="KW-1185">Reference proteome</keyword>
<gene>
    <name evidence="7" type="ORF">A3770_04p34670</name>
</gene>
<keyword evidence="3 6" id="KW-0812">Transmembrane</keyword>
<dbReference type="OrthoDB" id="2126698at2759"/>
<keyword evidence="5 6" id="KW-0472">Membrane</keyword>
<comment type="similarity">
    <text evidence="2 6">Belongs to the multi antimicrobial extrusion (MATE) (TC 2.A.66.1) family.</text>
</comment>
<keyword evidence="4 6" id="KW-1133">Transmembrane helix</keyword>
<feature type="transmembrane region" description="Helical" evidence="6">
    <location>
        <begin position="171"/>
        <end position="191"/>
    </location>
</feature>
<evidence type="ECO:0000313" key="7">
    <source>
        <dbReference type="EMBL" id="QDZ20949.1"/>
    </source>
</evidence>
<dbReference type="GO" id="GO:0016020">
    <property type="term" value="C:membrane"/>
    <property type="evidence" value="ECO:0007669"/>
    <property type="project" value="UniProtKB-SubCell"/>
</dbReference>
<dbReference type="GO" id="GO:0015297">
    <property type="term" value="F:antiporter activity"/>
    <property type="evidence" value="ECO:0007669"/>
    <property type="project" value="InterPro"/>
</dbReference>
<evidence type="ECO:0000256" key="2">
    <source>
        <dbReference type="ARBA" id="ARBA00010199"/>
    </source>
</evidence>
<feature type="transmembrane region" description="Helical" evidence="6">
    <location>
        <begin position="442"/>
        <end position="463"/>
    </location>
</feature>
<organism evidence="7 8">
    <name type="scientific">Chloropicon primus</name>
    <dbReference type="NCBI Taxonomy" id="1764295"/>
    <lineage>
        <taxon>Eukaryota</taxon>
        <taxon>Viridiplantae</taxon>
        <taxon>Chlorophyta</taxon>
        <taxon>Chloropicophyceae</taxon>
        <taxon>Chloropicales</taxon>
        <taxon>Chloropicaceae</taxon>
        <taxon>Chloropicon</taxon>
    </lineage>
</organism>
<dbReference type="InterPro" id="IPR044644">
    <property type="entry name" value="DinF-like"/>
</dbReference>
<feature type="transmembrane region" description="Helical" evidence="6">
    <location>
        <begin position="418"/>
        <end position="436"/>
    </location>
</feature>
<feature type="transmembrane region" description="Helical" evidence="6">
    <location>
        <begin position="93"/>
        <end position="117"/>
    </location>
</feature>
<dbReference type="PANTHER" id="PTHR42893:SF46">
    <property type="entry name" value="PROTEIN DETOXIFICATION 44, CHLOROPLASTIC"/>
    <property type="match status" value="1"/>
</dbReference>
<protein>
    <recommendedName>
        <fullName evidence="6">Protein DETOXIFICATION</fullName>
    </recommendedName>
    <alternativeName>
        <fullName evidence="6">Multidrug and toxic compound extrusion protein</fullName>
    </alternativeName>
</protein>
<evidence type="ECO:0000256" key="1">
    <source>
        <dbReference type="ARBA" id="ARBA00004141"/>
    </source>
</evidence>
<dbReference type="PANTHER" id="PTHR42893">
    <property type="entry name" value="PROTEIN DETOXIFICATION 44, CHLOROPLASTIC-RELATED"/>
    <property type="match status" value="1"/>
</dbReference>